<organism evidence="1 2">
    <name type="scientific">Streptomyces virens</name>
    <dbReference type="NCBI Taxonomy" id="285572"/>
    <lineage>
        <taxon>Bacteria</taxon>
        <taxon>Bacillati</taxon>
        <taxon>Actinomycetota</taxon>
        <taxon>Actinomycetes</taxon>
        <taxon>Kitasatosporales</taxon>
        <taxon>Streptomycetaceae</taxon>
        <taxon>Streptomyces</taxon>
    </lineage>
</organism>
<comment type="caution">
    <text evidence="1">The sequence shown here is derived from an EMBL/GenBank/DDBJ whole genome shotgun (WGS) entry which is preliminary data.</text>
</comment>
<dbReference type="Proteomes" id="UP001501866">
    <property type="component" value="Unassembled WGS sequence"/>
</dbReference>
<accession>A0ABP6HHD9</accession>
<evidence type="ECO:0000313" key="2">
    <source>
        <dbReference type="Proteomes" id="UP001501866"/>
    </source>
</evidence>
<name>A0ABP6HHD9_9ACTN</name>
<reference evidence="2" key="1">
    <citation type="journal article" date="2019" name="Int. J. Syst. Evol. Microbiol.">
        <title>The Global Catalogue of Microorganisms (GCM) 10K type strain sequencing project: providing services to taxonomists for standard genome sequencing and annotation.</title>
        <authorList>
            <consortium name="The Broad Institute Genomics Platform"/>
            <consortium name="The Broad Institute Genome Sequencing Center for Infectious Disease"/>
            <person name="Wu L."/>
            <person name="Ma J."/>
        </authorList>
    </citation>
    <scope>NUCLEOTIDE SEQUENCE [LARGE SCALE GENOMIC DNA]</scope>
    <source>
        <strain evidence="2">JCM 9095</strain>
    </source>
</reference>
<dbReference type="EMBL" id="BAAAUH010000178">
    <property type="protein sequence ID" value="GAA2775258.1"/>
    <property type="molecule type" value="Genomic_DNA"/>
</dbReference>
<sequence length="49" mass="6055">MSMMKNRTDEELEWIANNEAWDYDIRAKATEEIMRRDLEWHTKPEKVDQ</sequence>
<proteinExistence type="predicted"/>
<evidence type="ECO:0000313" key="1">
    <source>
        <dbReference type="EMBL" id="GAA2775258.1"/>
    </source>
</evidence>
<protein>
    <submittedName>
        <fullName evidence="1">Uncharacterized protein</fullName>
    </submittedName>
</protein>
<keyword evidence="2" id="KW-1185">Reference proteome</keyword>
<gene>
    <name evidence="1" type="ORF">GCM10010451_68590</name>
</gene>